<comment type="caution">
    <text evidence="2">The sequence shown here is derived from an EMBL/GenBank/DDBJ whole genome shotgun (WGS) entry which is preliminary data.</text>
</comment>
<dbReference type="Pfam" id="PF03483">
    <property type="entry name" value="B3_4"/>
    <property type="match status" value="1"/>
</dbReference>
<evidence type="ECO:0000259" key="1">
    <source>
        <dbReference type="SMART" id="SM00873"/>
    </source>
</evidence>
<organism evidence="2 3">
    <name type="scientific">Acetoanaerobium pronyense</name>
    <dbReference type="NCBI Taxonomy" id="1482736"/>
    <lineage>
        <taxon>Bacteria</taxon>
        <taxon>Bacillati</taxon>
        <taxon>Bacillota</taxon>
        <taxon>Clostridia</taxon>
        <taxon>Peptostreptococcales</taxon>
        <taxon>Filifactoraceae</taxon>
        <taxon>Acetoanaerobium</taxon>
    </lineage>
</organism>
<proteinExistence type="predicted"/>
<dbReference type="EMBL" id="JAGGLI010000062">
    <property type="protein sequence ID" value="MBP2029041.1"/>
    <property type="molecule type" value="Genomic_DNA"/>
</dbReference>
<dbReference type="Gene3D" id="3.50.40.10">
    <property type="entry name" value="Phenylalanyl-trna Synthetase, Chain B, domain 3"/>
    <property type="match status" value="1"/>
</dbReference>
<dbReference type="InterPro" id="IPR020825">
    <property type="entry name" value="Phe-tRNA_synthase-like_B3/B4"/>
</dbReference>
<evidence type="ECO:0000313" key="2">
    <source>
        <dbReference type="EMBL" id="MBP2029041.1"/>
    </source>
</evidence>
<dbReference type="PANTHER" id="PTHR39209">
    <property type="match status" value="1"/>
</dbReference>
<reference evidence="2 3" key="1">
    <citation type="submission" date="2021-03" db="EMBL/GenBank/DDBJ databases">
        <title>Genomic Encyclopedia of Type Strains, Phase IV (KMG-IV): sequencing the most valuable type-strain genomes for metagenomic binning, comparative biology and taxonomic classification.</title>
        <authorList>
            <person name="Goeker M."/>
        </authorList>
    </citation>
    <scope>NUCLEOTIDE SEQUENCE [LARGE SCALE GENOMIC DNA]</scope>
    <source>
        <strain evidence="2 3">DSM 27512</strain>
    </source>
</reference>
<keyword evidence="3" id="KW-1185">Reference proteome</keyword>
<sequence>MKRFVIGEDFFDLFPDAKIGIITCYDIDNTIKDEDKYKDMLRDSEKTALSHLKNPDFSSNDVIKVWRDAFQKFKTKKGARSSIEALLKRAYNSNPIGTINPLVDIYNSTSLKYAMPCGGEDIDTFSGDVRLTKANGDEAFITLGSEENAPPYEGEIVYKDDKGAICRCWNWRESVRTMLTENTKNAFLCIELVDEKRVNEFEAALNELAKLVEENLGGTFNIYILDKNNKEIVIDKP</sequence>
<dbReference type="Proteomes" id="UP001314903">
    <property type="component" value="Unassembled WGS sequence"/>
</dbReference>
<feature type="domain" description="B3/B4 tRNA-binding" evidence="1">
    <location>
        <begin position="64"/>
        <end position="217"/>
    </location>
</feature>
<gene>
    <name evidence="2" type="ORF">J2Z35_002879</name>
</gene>
<evidence type="ECO:0000313" key="3">
    <source>
        <dbReference type="Proteomes" id="UP001314903"/>
    </source>
</evidence>
<accession>A0ABS4KPJ3</accession>
<dbReference type="SMART" id="SM00873">
    <property type="entry name" value="B3_4"/>
    <property type="match status" value="1"/>
</dbReference>
<name>A0ABS4KPJ3_9FIRM</name>
<dbReference type="SUPFAM" id="SSF56037">
    <property type="entry name" value="PheT/TilS domain"/>
    <property type="match status" value="1"/>
</dbReference>
<protein>
    <submittedName>
        <fullName evidence="2">DNA/RNA-binding domain of Phe-tRNA-synthetase-like protein</fullName>
    </submittedName>
</protein>
<dbReference type="InterPro" id="IPR005146">
    <property type="entry name" value="B3/B4_tRNA-bd"/>
</dbReference>
<dbReference type="PANTHER" id="PTHR39209:SF2">
    <property type="entry name" value="CYTOPLASMIC PROTEIN"/>
    <property type="match status" value="1"/>
</dbReference>
<dbReference type="RefSeq" id="WP_209662090.1">
    <property type="nucleotide sequence ID" value="NZ_JAGGLI010000062.1"/>
</dbReference>